<sequence>MQRRSLHSALAFATLLAIILCVPVLSAEATDGVLTEERIIDLPRDQEAWYLSVIGDGDSYEGLLGWFENDAQLRALRDQVKFCPVATNSNLYRERYAANVSGLPTVRLQESDGTVVYEASRENIPFSAGALYN</sequence>
<gene>
    <name evidence="1" type="ORF">LCGC14_2052370</name>
</gene>
<comment type="caution">
    <text evidence="1">The sequence shown here is derived from an EMBL/GenBank/DDBJ whole genome shotgun (WGS) entry which is preliminary data.</text>
</comment>
<dbReference type="AlphaFoldDB" id="A0A0F9HKM7"/>
<dbReference type="EMBL" id="LAZR01024277">
    <property type="protein sequence ID" value="KKL75687.1"/>
    <property type="molecule type" value="Genomic_DNA"/>
</dbReference>
<proteinExistence type="predicted"/>
<organism evidence="1">
    <name type="scientific">marine sediment metagenome</name>
    <dbReference type="NCBI Taxonomy" id="412755"/>
    <lineage>
        <taxon>unclassified sequences</taxon>
        <taxon>metagenomes</taxon>
        <taxon>ecological metagenomes</taxon>
    </lineage>
</organism>
<name>A0A0F9HKM7_9ZZZZ</name>
<evidence type="ECO:0000313" key="1">
    <source>
        <dbReference type="EMBL" id="KKL75687.1"/>
    </source>
</evidence>
<feature type="non-terminal residue" evidence="1">
    <location>
        <position position="133"/>
    </location>
</feature>
<accession>A0A0F9HKM7</accession>
<reference evidence="1" key="1">
    <citation type="journal article" date="2015" name="Nature">
        <title>Complex archaea that bridge the gap between prokaryotes and eukaryotes.</title>
        <authorList>
            <person name="Spang A."/>
            <person name="Saw J.H."/>
            <person name="Jorgensen S.L."/>
            <person name="Zaremba-Niedzwiedzka K."/>
            <person name="Martijn J."/>
            <person name="Lind A.E."/>
            <person name="van Eijk R."/>
            <person name="Schleper C."/>
            <person name="Guy L."/>
            <person name="Ettema T.J."/>
        </authorList>
    </citation>
    <scope>NUCLEOTIDE SEQUENCE</scope>
</reference>
<protein>
    <submittedName>
        <fullName evidence="1">Uncharacterized protein</fullName>
    </submittedName>
</protein>